<dbReference type="Proteomes" id="UP000636709">
    <property type="component" value="Unassembled WGS sequence"/>
</dbReference>
<evidence type="ECO:0000259" key="1">
    <source>
        <dbReference type="PROSITE" id="PS51352"/>
    </source>
</evidence>
<reference evidence="2" key="1">
    <citation type="submission" date="2020-07" db="EMBL/GenBank/DDBJ databases">
        <title>Genome sequence and genetic diversity analysis of an under-domesticated orphan crop, white fonio (Digitaria exilis).</title>
        <authorList>
            <person name="Bennetzen J.L."/>
            <person name="Chen S."/>
            <person name="Ma X."/>
            <person name="Wang X."/>
            <person name="Yssel A.E.J."/>
            <person name="Chaluvadi S.R."/>
            <person name="Johnson M."/>
            <person name="Gangashetty P."/>
            <person name="Hamidou F."/>
            <person name="Sanogo M.D."/>
            <person name="Zwaenepoel A."/>
            <person name="Wallace J."/>
            <person name="Van De Peer Y."/>
            <person name="Van Deynze A."/>
        </authorList>
    </citation>
    <scope>NUCLEOTIDE SEQUENCE</scope>
    <source>
        <tissue evidence="2">Leaves</tissue>
    </source>
</reference>
<dbReference type="InterPro" id="IPR013766">
    <property type="entry name" value="Thioredoxin_domain"/>
</dbReference>
<dbReference type="Gene3D" id="3.40.30.10">
    <property type="entry name" value="Glutaredoxin"/>
    <property type="match status" value="1"/>
</dbReference>
<comment type="caution">
    <text evidence="2">The sequence shown here is derived from an EMBL/GenBank/DDBJ whole genome shotgun (WGS) entry which is preliminary data.</text>
</comment>
<protein>
    <recommendedName>
        <fullName evidence="1">Thioredoxin domain-containing protein</fullName>
    </recommendedName>
</protein>
<dbReference type="PANTHER" id="PTHR10438">
    <property type="entry name" value="THIOREDOXIN"/>
    <property type="match status" value="1"/>
</dbReference>
<evidence type="ECO:0000313" key="2">
    <source>
        <dbReference type="EMBL" id="KAF8665242.1"/>
    </source>
</evidence>
<dbReference type="InterPro" id="IPR050620">
    <property type="entry name" value="Thioredoxin_H-type-like"/>
</dbReference>
<keyword evidence="3" id="KW-1185">Reference proteome</keyword>
<evidence type="ECO:0000313" key="3">
    <source>
        <dbReference type="Proteomes" id="UP000636709"/>
    </source>
</evidence>
<gene>
    <name evidence="2" type="ORF">HU200_054138</name>
</gene>
<dbReference type="AlphaFoldDB" id="A0A835AIA5"/>
<feature type="domain" description="Thioredoxin" evidence="1">
    <location>
        <begin position="1"/>
        <end position="85"/>
    </location>
</feature>
<dbReference type="EMBL" id="JACEFO010002331">
    <property type="protein sequence ID" value="KAF8665242.1"/>
    <property type="molecule type" value="Genomic_DNA"/>
</dbReference>
<organism evidence="2 3">
    <name type="scientific">Digitaria exilis</name>
    <dbReference type="NCBI Taxonomy" id="1010633"/>
    <lineage>
        <taxon>Eukaryota</taxon>
        <taxon>Viridiplantae</taxon>
        <taxon>Streptophyta</taxon>
        <taxon>Embryophyta</taxon>
        <taxon>Tracheophyta</taxon>
        <taxon>Spermatophyta</taxon>
        <taxon>Magnoliopsida</taxon>
        <taxon>Liliopsida</taxon>
        <taxon>Poales</taxon>
        <taxon>Poaceae</taxon>
        <taxon>PACMAD clade</taxon>
        <taxon>Panicoideae</taxon>
        <taxon>Panicodae</taxon>
        <taxon>Paniceae</taxon>
        <taxon>Anthephorinae</taxon>
        <taxon>Digitaria</taxon>
    </lineage>
</organism>
<dbReference type="SUPFAM" id="SSF52833">
    <property type="entry name" value="Thioredoxin-like"/>
    <property type="match status" value="1"/>
</dbReference>
<name>A0A835AIA5_9POAL</name>
<dbReference type="Pfam" id="PF00085">
    <property type="entry name" value="Thioredoxin"/>
    <property type="match status" value="1"/>
</dbReference>
<dbReference type="OrthoDB" id="662084at2759"/>
<proteinExistence type="predicted"/>
<dbReference type="CDD" id="cd02947">
    <property type="entry name" value="TRX_family"/>
    <property type="match status" value="1"/>
</dbReference>
<dbReference type="InterPro" id="IPR036249">
    <property type="entry name" value="Thioredoxin-like_sf"/>
</dbReference>
<dbReference type="PROSITE" id="PS51352">
    <property type="entry name" value="THIOREDOXIN_2"/>
    <property type="match status" value="1"/>
</dbReference>
<dbReference type="PANTHER" id="PTHR10438:SF387">
    <property type="entry name" value="OS09G0559600 PROTEIN"/>
    <property type="match status" value="1"/>
</dbReference>
<accession>A0A835AIA5</accession>
<sequence length="103" mass="11961">MEFMASWSEPSKLMNPIFANTIAPEFRDDPVDFCMLDVDEFKDLARSLRVEALPTFLLVKEYYVKKRVVGVDKEELRDSIRGLLREFEQKKKDQLGEPSSNTA</sequence>